<reference evidence="2 3" key="1">
    <citation type="submission" date="2019-06" db="EMBL/GenBank/DDBJ databases">
        <title>Whole genome shotgun sequence of Pseudonocardia hydrocarbonoxydans NBRC 14498.</title>
        <authorList>
            <person name="Hosoyama A."/>
            <person name="Uohara A."/>
            <person name="Ohji S."/>
            <person name="Ichikawa N."/>
        </authorList>
    </citation>
    <scope>NUCLEOTIDE SEQUENCE [LARGE SCALE GENOMIC DNA]</scope>
    <source>
        <strain evidence="2 3">NBRC 14498</strain>
    </source>
</reference>
<comment type="caution">
    <text evidence="2">The sequence shown here is derived from an EMBL/GenBank/DDBJ whole genome shotgun (WGS) entry which is preliminary data.</text>
</comment>
<keyword evidence="1" id="KW-1133">Transmembrane helix</keyword>
<accession>A0A4Y3WQU1</accession>
<dbReference type="InterPro" id="IPR019662">
    <property type="entry name" value="DUF2516"/>
</dbReference>
<feature type="transmembrane region" description="Helical" evidence="1">
    <location>
        <begin position="85"/>
        <end position="105"/>
    </location>
</feature>
<feature type="transmembrane region" description="Helical" evidence="1">
    <location>
        <begin position="60"/>
        <end position="79"/>
    </location>
</feature>
<evidence type="ECO:0000313" key="2">
    <source>
        <dbReference type="EMBL" id="GEC21205.1"/>
    </source>
</evidence>
<protein>
    <recommendedName>
        <fullName evidence="4">DUF2516 domain-containing protein</fullName>
    </recommendedName>
</protein>
<keyword evidence="1" id="KW-0472">Membrane</keyword>
<feature type="transmembrane region" description="Helical" evidence="1">
    <location>
        <begin position="22"/>
        <end position="40"/>
    </location>
</feature>
<keyword evidence="3" id="KW-1185">Reference proteome</keyword>
<evidence type="ECO:0000313" key="3">
    <source>
        <dbReference type="Proteomes" id="UP000320338"/>
    </source>
</evidence>
<proteinExistence type="predicted"/>
<evidence type="ECO:0000256" key="1">
    <source>
        <dbReference type="SAM" id="Phobius"/>
    </source>
</evidence>
<organism evidence="2 3">
    <name type="scientific">Pseudonocardia hydrocarbonoxydans</name>
    <dbReference type="NCBI Taxonomy" id="76726"/>
    <lineage>
        <taxon>Bacteria</taxon>
        <taxon>Bacillati</taxon>
        <taxon>Actinomycetota</taxon>
        <taxon>Actinomycetes</taxon>
        <taxon>Pseudonocardiales</taxon>
        <taxon>Pseudonocardiaceae</taxon>
        <taxon>Pseudonocardia</taxon>
    </lineage>
</organism>
<dbReference type="AlphaFoldDB" id="A0A4Y3WQU1"/>
<keyword evidence="1" id="KW-0812">Transmembrane</keyword>
<dbReference type="Pfam" id="PF10724">
    <property type="entry name" value="DUF2516"/>
    <property type="match status" value="1"/>
</dbReference>
<dbReference type="EMBL" id="BJNG01000030">
    <property type="protein sequence ID" value="GEC21205.1"/>
    <property type="molecule type" value="Genomic_DNA"/>
</dbReference>
<gene>
    <name evidence="2" type="ORF">PHY01_34880</name>
</gene>
<evidence type="ECO:0008006" key="4">
    <source>
        <dbReference type="Google" id="ProtNLM"/>
    </source>
</evidence>
<sequence length="115" mass="12079">MLRAGPGYIGLVYEFLDVLDNYILWGIGLLAIPVGGYAFVHAVMQRADAFTAADKLTKPAWLGITGASVLILVVFYGGLGSSGSLFWLAALVASLVYIVDVKPAIVGVQGGGPHW</sequence>
<name>A0A4Y3WQU1_9PSEU</name>
<dbReference type="Proteomes" id="UP000320338">
    <property type="component" value="Unassembled WGS sequence"/>
</dbReference>